<dbReference type="AlphaFoldDB" id="A0A5C6CDB5"/>
<accession>A0A5C6CDB5</accession>
<protein>
    <submittedName>
        <fullName evidence="1">Uncharacterized protein</fullName>
    </submittedName>
</protein>
<dbReference type="Proteomes" id="UP000318437">
    <property type="component" value="Unassembled WGS sequence"/>
</dbReference>
<organism evidence="1 2">
    <name type="scientific">Bythopirellula polymerisocia</name>
    <dbReference type="NCBI Taxonomy" id="2528003"/>
    <lineage>
        <taxon>Bacteria</taxon>
        <taxon>Pseudomonadati</taxon>
        <taxon>Planctomycetota</taxon>
        <taxon>Planctomycetia</taxon>
        <taxon>Pirellulales</taxon>
        <taxon>Lacipirellulaceae</taxon>
        <taxon>Bythopirellula</taxon>
    </lineage>
</organism>
<evidence type="ECO:0000313" key="2">
    <source>
        <dbReference type="Proteomes" id="UP000318437"/>
    </source>
</evidence>
<keyword evidence="2" id="KW-1185">Reference proteome</keyword>
<gene>
    <name evidence="1" type="ORF">Pla144_45870</name>
</gene>
<dbReference type="OrthoDB" id="236271at2"/>
<dbReference type="RefSeq" id="WP_146452829.1">
    <property type="nucleotide sequence ID" value="NZ_SJPS01000010.1"/>
</dbReference>
<comment type="caution">
    <text evidence="1">The sequence shown here is derived from an EMBL/GenBank/DDBJ whole genome shotgun (WGS) entry which is preliminary data.</text>
</comment>
<reference evidence="1 2" key="1">
    <citation type="submission" date="2019-02" db="EMBL/GenBank/DDBJ databases">
        <title>Deep-cultivation of Planctomycetes and their phenomic and genomic characterization uncovers novel biology.</title>
        <authorList>
            <person name="Wiegand S."/>
            <person name="Jogler M."/>
            <person name="Boedeker C."/>
            <person name="Pinto D."/>
            <person name="Vollmers J."/>
            <person name="Rivas-Marin E."/>
            <person name="Kohn T."/>
            <person name="Peeters S.H."/>
            <person name="Heuer A."/>
            <person name="Rast P."/>
            <person name="Oberbeckmann S."/>
            <person name="Bunk B."/>
            <person name="Jeske O."/>
            <person name="Meyerdierks A."/>
            <person name="Storesund J.E."/>
            <person name="Kallscheuer N."/>
            <person name="Luecker S."/>
            <person name="Lage O.M."/>
            <person name="Pohl T."/>
            <person name="Merkel B.J."/>
            <person name="Hornburger P."/>
            <person name="Mueller R.-W."/>
            <person name="Bruemmer F."/>
            <person name="Labrenz M."/>
            <person name="Spormann A.M."/>
            <person name="Op Den Camp H."/>
            <person name="Overmann J."/>
            <person name="Amann R."/>
            <person name="Jetten M.S.M."/>
            <person name="Mascher T."/>
            <person name="Medema M.H."/>
            <person name="Devos D.P."/>
            <person name="Kaster A.-K."/>
            <person name="Ovreas L."/>
            <person name="Rohde M."/>
            <person name="Galperin M.Y."/>
            <person name="Jogler C."/>
        </authorList>
    </citation>
    <scope>NUCLEOTIDE SEQUENCE [LARGE SCALE GENOMIC DNA]</scope>
    <source>
        <strain evidence="1 2">Pla144</strain>
    </source>
</reference>
<evidence type="ECO:0000313" key="1">
    <source>
        <dbReference type="EMBL" id="TWU21366.1"/>
    </source>
</evidence>
<sequence length="120" mass="12964">MAFGIAAPGRRRNPSNGETEYRPLAEFHGTICEIVDQGLVDIMLMSVNTSARLSIEKRIFEKSLVTPAIRANDTTDIWLAGGVGAYGSQPSLPFRSATIDQAMCGHVNCAPEERRTGADP</sequence>
<name>A0A5C6CDB5_9BACT</name>
<proteinExistence type="predicted"/>
<dbReference type="EMBL" id="SJPS01000010">
    <property type="protein sequence ID" value="TWU21366.1"/>
    <property type="molecule type" value="Genomic_DNA"/>
</dbReference>